<dbReference type="AlphaFoldDB" id="A0A1G1XND5"/>
<reference evidence="3 4" key="1">
    <citation type="journal article" date="2016" name="Nat. Commun.">
        <title>Thousands of microbial genomes shed light on interconnected biogeochemical processes in an aquifer system.</title>
        <authorList>
            <person name="Anantharaman K."/>
            <person name="Brown C.T."/>
            <person name="Hug L.A."/>
            <person name="Sharon I."/>
            <person name="Castelle C.J."/>
            <person name="Probst A.J."/>
            <person name="Thomas B.C."/>
            <person name="Singh A."/>
            <person name="Wilkins M.J."/>
            <person name="Karaoz U."/>
            <person name="Brodie E.L."/>
            <person name="Williams K.H."/>
            <person name="Hubbard S.S."/>
            <person name="Banfield J.F."/>
        </authorList>
    </citation>
    <scope>NUCLEOTIDE SEQUENCE [LARGE SCALE GENOMIC DNA]</scope>
</reference>
<keyword evidence="2" id="KW-0472">Membrane</keyword>
<dbReference type="Proteomes" id="UP000176498">
    <property type="component" value="Unassembled WGS sequence"/>
</dbReference>
<proteinExistence type="predicted"/>
<organism evidence="3 4">
    <name type="scientific">Candidatus Buchananbacteria bacterium RBG_13_36_9</name>
    <dbReference type="NCBI Taxonomy" id="1797530"/>
    <lineage>
        <taxon>Bacteria</taxon>
        <taxon>Candidatus Buchananiibacteriota</taxon>
    </lineage>
</organism>
<sequence length="103" mass="12218">MDQFLQIIASGFLSIIVMFSPLIFLDIMFFNGKYTRKLFKAMGDLIEGAIMLVFRGIGAAFRGLWRGIWHGIRDGVRRNRREQNQRTQNQRIDHHHFIHREDE</sequence>
<evidence type="ECO:0000313" key="4">
    <source>
        <dbReference type="Proteomes" id="UP000176498"/>
    </source>
</evidence>
<feature type="region of interest" description="Disordered" evidence="1">
    <location>
        <begin position="79"/>
        <end position="103"/>
    </location>
</feature>
<keyword evidence="2" id="KW-1133">Transmembrane helix</keyword>
<evidence type="ECO:0000313" key="3">
    <source>
        <dbReference type="EMBL" id="OGY41539.1"/>
    </source>
</evidence>
<evidence type="ECO:0000256" key="1">
    <source>
        <dbReference type="SAM" id="MobiDB-lite"/>
    </source>
</evidence>
<evidence type="ECO:0000256" key="2">
    <source>
        <dbReference type="SAM" id="Phobius"/>
    </source>
</evidence>
<accession>A0A1G1XND5</accession>
<name>A0A1G1XND5_9BACT</name>
<feature type="compositionally biased region" description="Basic residues" evidence="1">
    <location>
        <begin position="93"/>
        <end position="103"/>
    </location>
</feature>
<keyword evidence="2" id="KW-0812">Transmembrane</keyword>
<comment type="caution">
    <text evidence="3">The sequence shown here is derived from an EMBL/GenBank/DDBJ whole genome shotgun (WGS) entry which is preliminary data.</text>
</comment>
<dbReference type="EMBL" id="MHHZ01000017">
    <property type="protein sequence ID" value="OGY41539.1"/>
    <property type="molecule type" value="Genomic_DNA"/>
</dbReference>
<feature type="transmembrane region" description="Helical" evidence="2">
    <location>
        <begin position="6"/>
        <end position="30"/>
    </location>
</feature>
<gene>
    <name evidence="3" type="ORF">A2Y82_00275</name>
</gene>
<protein>
    <submittedName>
        <fullName evidence="3">Uncharacterized protein</fullName>
    </submittedName>
</protein>